<comment type="caution">
    <text evidence="4">The sequence shown here is derived from an EMBL/GenBank/DDBJ whole genome shotgun (WGS) entry which is preliminary data.</text>
</comment>
<dbReference type="STRING" id="1797197.A2Y75_08725"/>
<evidence type="ECO:0000259" key="3">
    <source>
        <dbReference type="PROSITE" id="PS51371"/>
    </source>
</evidence>
<dbReference type="InterPro" id="IPR051257">
    <property type="entry name" value="Diverse_CBS-Domain"/>
</dbReference>
<sequence length="151" mass="16637">MTTAAEIMSADPITVRPEAKVKDMAQIMVDNRISCLPVVNEDGDLLGLVHEEDLVHPEAKVHFPTPIHFLESYLMLPSSLRKFEDTLHRALGSTAEDVMNREPIIVNAETAVADIAALMVDRDLEYAMVTEGRKLKGVITEADILKTLAEG</sequence>
<feature type="domain" description="CBS" evidence="3">
    <location>
        <begin position="8"/>
        <end position="65"/>
    </location>
</feature>
<name>A0A1F2WIF0_9ACTN</name>
<gene>
    <name evidence="4" type="ORF">A2Y75_08725</name>
</gene>
<dbReference type="SMART" id="SM00116">
    <property type="entry name" value="CBS"/>
    <property type="match status" value="2"/>
</dbReference>
<dbReference type="PANTHER" id="PTHR43080:SF2">
    <property type="entry name" value="CBS DOMAIN-CONTAINING PROTEIN"/>
    <property type="match status" value="1"/>
</dbReference>
<dbReference type="CDD" id="cd04586">
    <property type="entry name" value="CBS_pair_BON_assoc"/>
    <property type="match status" value="1"/>
</dbReference>
<evidence type="ECO:0000313" key="5">
    <source>
        <dbReference type="Proteomes" id="UP000177876"/>
    </source>
</evidence>
<organism evidence="4 5">
    <name type="scientific">Candidatus Solincola sediminis</name>
    <dbReference type="NCBI Taxonomy" id="1797199"/>
    <lineage>
        <taxon>Bacteria</taxon>
        <taxon>Bacillati</taxon>
        <taxon>Actinomycetota</taxon>
        <taxon>Candidatus Geothermincolia</taxon>
        <taxon>Candidatus Geothermincolales</taxon>
        <taxon>Candidatus Geothermincolaceae</taxon>
        <taxon>Candidatus Solincola</taxon>
    </lineage>
</organism>
<dbReference type="EMBL" id="MELK01000042">
    <property type="protein sequence ID" value="OFW56638.1"/>
    <property type="molecule type" value="Genomic_DNA"/>
</dbReference>
<evidence type="ECO:0000313" key="4">
    <source>
        <dbReference type="EMBL" id="OFW56638.1"/>
    </source>
</evidence>
<feature type="domain" description="CBS" evidence="3">
    <location>
        <begin position="99"/>
        <end position="151"/>
    </location>
</feature>
<accession>A0A1F2WIF0</accession>
<dbReference type="Pfam" id="PF00571">
    <property type="entry name" value="CBS"/>
    <property type="match status" value="2"/>
</dbReference>
<protein>
    <recommendedName>
        <fullName evidence="3">CBS domain-containing protein</fullName>
    </recommendedName>
</protein>
<keyword evidence="1 2" id="KW-0129">CBS domain</keyword>
<dbReference type="PANTHER" id="PTHR43080">
    <property type="entry name" value="CBS DOMAIN-CONTAINING PROTEIN CBSX3, MITOCHONDRIAL"/>
    <property type="match status" value="1"/>
</dbReference>
<dbReference type="Proteomes" id="UP000177876">
    <property type="component" value="Unassembled WGS sequence"/>
</dbReference>
<dbReference type="AlphaFoldDB" id="A0A1F2WIF0"/>
<dbReference type="InterPro" id="IPR000644">
    <property type="entry name" value="CBS_dom"/>
</dbReference>
<reference evidence="4 5" key="1">
    <citation type="journal article" date="2016" name="Nat. Commun.">
        <title>Thousands of microbial genomes shed light on interconnected biogeochemical processes in an aquifer system.</title>
        <authorList>
            <person name="Anantharaman K."/>
            <person name="Brown C.T."/>
            <person name="Hug L.A."/>
            <person name="Sharon I."/>
            <person name="Castelle C.J."/>
            <person name="Probst A.J."/>
            <person name="Thomas B.C."/>
            <person name="Singh A."/>
            <person name="Wilkins M.J."/>
            <person name="Karaoz U."/>
            <person name="Brodie E.L."/>
            <person name="Williams K.H."/>
            <person name="Hubbard S.S."/>
            <person name="Banfield J.F."/>
        </authorList>
    </citation>
    <scope>NUCLEOTIDE SEQUENCE [LARGE SCALE GENOMIC DNA]</scope>
</reference>
<dbReference type="PROSITE" id="PS51371">
    <property type="entry name" value="CBS"/>
    <property type="match status" value="2"/>
</dbReference>
<proteinExistence type="predicted"/>
<evidence type="ECO:0000256" key="2">
    <source>
        <dbReference type="PROSITE-ProRule" id="PRU00703"/>
    </source>
</evidence>
<dbReference type="InterPro" id="IPR046342">
    <property type="entry name" value="CBS_dom_sf"/>
</dbReference>
<dbReference type="SUPFAM" id="SSF54631">
    <property type="entry name" value="CBS-domain pair"/>
    <property type="match status" value="1"/>
</dbReference>
<dbReference type="Gene3D" id="3.10.580.10">
    <property type="entry name" value="CBS-domain"/>
    <property type="match status" value="1"/>
</dbReference>
<evidence type="ECO:0000256" key="1">
    <source>
        <dbReference type="ARBA" id="ARBA00023122"/>
    </source>
</evidence>